<reference evidence="1" key="1">
    <citation type="submission" date="2020-04" db="EMBL/GenBank/DDBJ databases">
        <authorList>
            <person name="Chiriac C."/>
            <person name="Salcher M."/>
            <person name="Ghai R."/>
            <person name="Kavagutti S V."/>
        </authorList>
    </citation>
    <scope>NUCLEOTIDE SEQUENCE</scope>
</reference>
<protein>
    <submittedName>
        <fullName evidence="1">Uncharacterized protein</fullName>
    </submittedName>
</protein>
<name>A0A6J5KK89_9CAUD</name>
<gene>
    <name evidence="1" type="ORF">UFOVP5_47</name>
</gene>
<accession>A0A6J5KK89</accession>
<proteinExistence type="predicted"/>
<dbReference type="EMBL" id="LR796135">
    <property type="protein sequence ID" value="CAB4120810.1"/>
    <property type="molecule type" value="Genomic_DNA"/>
</dbReference>
<sequence length="62" mass="6900">MPDFTHDLTPIWSPATAALIAAAWTTHRDQTDREPIRQAYRDTQHQGLRGVLVGIMRGDDGA</sequence>
<organism evidence="1">
    <name type="scientific">uncultured Caudovirales phage</name>
    <dbReference type="NCBI Taxonomy" id="2100421"/>
    <lineage>
        <taxon>Viruses</taxon>
        <taxon>Duplodnaviria</taxon>
        <taxon>Heunggongvirae</taxon>
        <taxon>Uroviricota</taxon>
        <taxon>Caudoviricetes</taxon>
        <taxon>Peduoviridae</taxon>
        <taxon>Maltschvirus</taxon>
        <taxon>Maltschvirus maltsch</taxon>
    </lineage>
</organism>
<evidence type="ECO:0000313" key="1">
    <source>
        <dbReference type="EMBL" id="CAB4120810.1"/>
    </source>
</evidence>